<evidence type="ECO:0000313" key="1">
    <source>
        <dbReference type="EMBL" id="SVD43515.1"/>
    </source>
</evidence>
<protein>
    <submittedName>
        <fullName evidence="1">Uncharacterized protein</fullName>
    </submittedName>
</protein>
<dbReference type="AlphaFoldDB" id="A0A382VBW2"/>
<reference evidence="1" key="1">
    <citation type="submission" date="2018-05" db="EMBL/GenBank/DDBJ databases">
        <authorList>
            <person name="Lanie J.A."/>
            <person name="Ng W.-L."/>
            <person name="Kazmierczak K.M."/>
            <person name="Andrzejewski T.M."/>
            <person name="Davidsen T.M."/>
            <person name="Wayne K.J."/>
            <person name="Tettelin H."/>
            <person name="Glass J.I."/>
            <person name="Rusch D."/>
            <person name="Podicherti R."/>
            <person name="Tsui H.-C.T."/>
            <person name="Winkler M.E."/>
        </authorList>
    </citation>
    <scope>NUCLEOTIDE SEQUENCE</scope>
</reference>
<sequence length="137" mass="15852">MRWSYGRSEAIERLYYKEGSTEKNELVDKVAEAWKESVGGRNILANQRVQYIALKKLHTMYPEDFMLIVIVTMRERGLLKRELDLTANGLNGLGSLINHWDKQQKDGTVLDFVVEFIGSHHELRQPEYMIGAVVEQV</sequence>
<name>A0A382VBW2_9ZZZZ</name>
<dbReference type="EMBL" id="UINC01150462">
    <property type="protein sequence ID" value="SVD43515.1"/>
    <property type="molecule type" value="Genomic_DNA"/>
</dbReference>
<accession>A0A382VBW2</accession>
<proteinExistence type="predicted"/>
<feature type="non-terminal residue" evidence="1">
    <location>
        <position position="137"/>
    </location>
</feature>
<gene>
    <name evidence="1" type="ORF">METZ01_LOCUS396369</name>
</gene>
<organism evidence="1">
    <name type="scientific">marine metagenome</name>
    <dbReference type="NCBI Taxonomy" id="408172"/>
    <lineage>
        <taxon>unclassified sequences</taxon>
        <taxon>metagenomes</taxon>
        <taxon>ecological metagenomes</taxon>
    </lineage>
</organism>